<dbReference type="PANTHER" id="PTHR37544">
    <property type="entry name" value="SPRAY-RELATED"/>
    <property type="match status" value="1"/>
</dbReference>
<dbReference type="Proteomes" id="UP000193240">
    <property type="component" value="Unassembled WGS sequence"/>
</dbReference>
<feature type="transmembrane region" description="Helical" evidence="2">
    <location>
        <begin position="1079"/>
        <end position="1100"/>
    </location>
</feature>
<keyword evidence="2" id="KW-0812">Transmembrane</keyword>
<evidence type="ECO:0000313" key="4">
    <source>
        <dbReference type="Proteomes" id="UP000193240"/>
    </source>
</evidence>
<organism evidence="3 4">
    <name type="scientific">Epicoccum nigrum</name>
    <name type="common">Soil fungus</name>
    <name type="synonym">Epicoccum purpurascens</name>
    <dbReference type="NCBI Taxonomy" id="105696"/>
    <lineage>
        <taxon>Eukaryota</taxon>
        <taxon>Fungi</taxon>
        <taxon>Dikarya</taxon>
        <taxon>Ascomycota</taxon>
        <taxon>Pezizomycotina</taxon>
        <taxon>Dothideomycetes</taxon>
        <taxon>Pleosporomycetidae</taxon>
        <taxon>Pleosporales</taxon>
        <taxon>Pleosporineae</taxon>
        <taxon>Didymellaceae</taxon>
        <taxon>Epicoccum</taxon>
    </lineage>
</organism>
<keyword evidence="2" id="KW-0472">Membrane</keyword>
<keyword evidence="4" id="KW-1185">Reference proteome</keyword>
<evidence type="ECO:0000256" key="2">
    <source>
        <dbReference type="SAM" id="Phobius"/>
    </source>
</evidence>
<dbReference type="OMA" id="ARRKHWV"/>
<accession>A0A1Y2LSR6</accession>
<protein>
    <submittedName>
        <fullName evidence="3">Uncharacterized protein</fullName>
    </submittedName>
</protein>
<dbReference type="InParanoid" id="A0A1Y2LSR6"/>
<feature type="coiled-coil region" evidence="1">
    <location>
        <begin position="492"/>
        <end position="519"/>
    </location>
</feature>
<feature type="transmembrane region" description="Helical" evidence="2">
    <location>
        <begin position="560"/>
        <end position="580"/>
    </location>
</feature>
<feature type="transmembrane region" description="Helical" evidence="2">
    <location>
        <begin position="430"/>
        <end position="462"/>
    </location>
</feature>
<dbReference type="AlphaFoldDB" id="A0A1Y2LSR6"/>
<dbReference type="EMBL" id="KZ107850">
    <property type="protein sequence ID" value="OSS46903.1"/>
    <property type="molecule type" value="Genomic_DNA"/>
</dbReference>
<dbReference type="Pfam" id="PF11915">
    <property type="entry name" value="DUF3433"/>
    <property type="match status" value="2"/>
</dbReference>
<name>A0A1Y2LSR6_EPING</name>
<dbReference type="InterPro" id="IPR021840">
    <property type="entry name" value="DUF3433"/>
</dbReference>
<proteinExistence type="predicted"/>
<sequence>MFSIFWGWIDLQVKRLEPYHQLSKRGGALGKDSLLLSYPFDFLPFVPFSAFRRKHWAVFWAGTSIMLVTWGIVPIQAGIFSTETIRLSSEATFVQSTGYIPASEQSERIDSRYMYSTHGIIWLNETLPPFMTRDYALAPFRPLEIAGTINHENQTWTSLTTLYSLDINCEVPGVELEEVVEKNGKSSTVKLSRWVSSNGCEYPTMYYKNVGNETIGPNPDLGNSAAYDTKEYGSIYIGYAPTDWTDYYLKGYCPEAANHTFMAWFTKNKLRADDPPTEVTRLYCMPSYYEQMVNATVNAQTRAPISYTAVGDKQVLPLQKWNSSLFETQMNTGRVNEFNRERSLPLSRWPDQLETLSTYPISLGNFASVLQPLAGYAIGANQGPVGAMVDPQVLAAAYQSAYRIIFARSMLEILDQDYGTTSKSSGHFDYVAAAIVVVPLFTYIVEALLGLVSVCGIVLVCISWRRTWGLRSDPATIASVQSLIADNALLLREFSKLDKANKEELAANLENRKFRLECDEKSSVITEVESDDNSAHGPVLYLPDESQKVKPVRPKEFRSFAVLPFVLLQIALAIALGVLLRQSQPLGIIRPSDNPIIRQILENYIPTALATLIEPIWILINRLLCMLQPLDELRGGHAVASRSIDADYSSLPPQLVIFKALKSSHFKLATVCTMALLANFLAVAFSGMFDERSVLVPQTIELSLPYQAKFIDINGTVSADMSNRMSGEEILAVIPSGAYRGGSGINQFLVAESNYTTGNPLPAWTDNEFMYIPFMNETDYNISQAVQARTFAFGSALECNAIPDTNYNIVLGSDGQYMGYANVSITMLDNSTNEHFTCSHQVTLERGPEPVSGIRAQCVEGSKLGVELVLRLDPLMNATRAERDFCQQTAFLIYARGEHNWCVQDFRNGNPRLNRSNAMVVGCQPKLIAGQADVRVDANGRVEEVMDLDVSSSLSSEFLQQHFTNGTTAGGANDLIAQAHGYLFNFQGRQFHNDSFATDFINYFMLKQSNDSQLLNPKAPLPTLQDITGRLYPVYRKLFAIWLGINKDRLLVPYLDSSAKAIDGQTHVVQIRIFLSKPLFVMAEIILGIYAIAAVCVYLWRPGKFLPRMPTSIAAVITLFAASEAVEDMRDTALFTRRQRRQHLENLGATYGYGSFIGADGLPHEGIEKEPLVTAVPLPGVVEKVQTGFTQKSLGLRRDN</sequence>
<dbReference type="PANTHER" id="PTHR37544:SF3">
    <property type="entry name" value="SPRAY"/>
    <property type="match status" value="1"/>
</dbReference>
<dbReference type="STRING" id="105696.A0A1Y2LSR6"/>
<keyword evidence="2" id="KW-1133">Transmembrane helix</keyword>
<feature type="transmembrane region" description="Helical" evidence="2">
    <location>
        <begin position="57"/>
        <end position="79"/>
    </location>
</feature>
<reference evidence="3 4" key="1">
    <citation type="journal article" date="2017" name="Genome Announc.">
        <title>Genome sequence of the saprophytic ascomycete Epicoccum nigrum ICMP 19927 strain isolated from New Zealand.</title>
        <authorList>
            <person name="Fokin M."/>
            <person name="Fleetwood D."/>
            <person name="Weir B.S."/>
            <person name="Villas-Boas S.G."/>
        </authorList>
    </citation>
    <scope>NUCLEOTIDE SEQUENCE [LARGE SCALE GENOMIC DNA]</scope>
    <source>
        <strain evidence="3 4">ICMP 19927</strain>
    </source>
</reference>
<evidence type="ECO:0000313" key="3">
    <source>
        <dbReference type="EMBL" id="OSS46903.1"/>
    </source>
</evidence>
<keyword evidence="1" id="KW-0175">Coiled coil</keyword>
<gene>
    <name evidence="3" type="ORF">B5807_08988</name>
</gene>
<evidence type="ECO:0000256" key="1">
    <source>
        <dbReference type="SAM" id="Coils"/>
    </source>
</evidence>